<accession>A0ABR1VNF1</accession>
<dbReference type="Gene3D" id="1.10.510.10">
    <property type="entry name" value="Transferase(Phosphotransferase) domain 1"/>
    <property type="match status" value="1"/>
</dbReference>
<dbReference type="PANTHER" id="PTHR43671">
    <property type="entry name" value="SERINE/THREONINE-PROTEIN KINASE NEK"/>
    <property type="match status" value="1"/>
</dbReference>
<evidence type="ECO:0000256" key="5">
    <source>
        <dbReference type="ARBA" id="ARBA00022840"/>
    </source>
</evidence>
<keyword evidence="3" id="KW-0547">Nucleotide-binding</keyword>
<feature type="region of interest" description="Disordered" evidence="6">
    <location>
        <begin position="336"/>
        <end position="405"/>
    </location>
</feature>
<keyword evidence="4" id="KW-0418">Kinase</keyword>
<proteinExistence type="predicted"/>
<gene>
    <name evidence="8" type="ORF">PG996_005083</name>
</gene>
<dbReference type="Proteomes" id="UP001446871">
    <property type="component" value="Unassembled WGS sequence"/>
</dbReference>
<evidence type="ECO:0000256" key="2">
    <source>
        <dbReference type="ARBA" id="ARBA00022679"/>
    </source>
</evidence>
<dbReference type="PROSITE" id="PS00108">
    <property type="entry name" value="PROTEIN_KINASE_ST"/>
    <property type="match status" value="1"/>
</dbReference>
<evidence type="ECO:0000256" key="3">
    <source>
        <dbReference type="ARBA" id="ARBA00022741"/>
    </source>
</evidence>
<evidence type="ECO:0000256" key="6">
    <source>
        <dbReference type="SAM" id="MobiDB-lite"/>
    </source>
</evidence>
<dbReference type="InterPro" id="IPR000719">
    <property type="entry name" value="Prot_kinase_dom"/>
</dbReference>
<evidence type="ECO:0000313" key="8">
    <source>
        <dbReference type="EMBL" id="KAK8071735.1"/>
    </source>
</evidence>
<reference evidence="8 9" key="1">
    <citation type="submission" date="2023-01" db="EMBL/GenBank/DDBJ databases">
        <title>Analysis of 21 Apiospora genomes using comparative genomics revels a genus with tremendous synthesis potential of carbohydrate active enzymes and secondary metabolites.</title>
        <authorList>
            <person name="Sorensen T."/>
        </authorList>
    </citation>
    <scope>NUCLEOTIDE SEQUENCE [LARGE SCALE GENOMIC DNA]</scope>
    <source>
        <strain evidence="8 9">CBS 83171</strain>
    </source>
</reference>
<evidence type="ECO:0000256" key="4">
    <source>
        <dbReference type="ARBA" id="ARBA00022777"/>
    </source>
</evidence>
<dbReference type="PANTHER" id="PTHR43671:SF13">
    <property type="entry name" value="SERINE_THREONINE-PROTEIN KINASE NEK2"/>
    <property type="match status" value="1"/>
</dbReference>
<feature type="domain" description="Protein kinase" evidence="7">
    <location>
        <begin position="1"/>
        <end position="292"/>
    </location>
</feature>
<keyword evidence="2" id="KW-0808">Transferase</keyword>
<dbReference type="InterPro" id="IPR050660">
    <property type="entry name" value="NEK_Ser/Thr_kinase"/>
</dbReference>
<dbReference type="EMBL" id="JAQQWM010000003">
    <property type="protein sequence ID" value="KAK8071735.1"/>
    <property type="molecule type" value="Genomic_DNA"/>
</dbReference>
<dbReference type="InterPro" id="IPR011009">
    <property type="entry name" value="Kinase-like_dom_sf"/>
</dbReference>
<evidence type="ECO:0000256" key="1">
    <source>
        <dbReference type="ARBA" id="ARBA00012513"/>
    </source>
</evidence>
<evidence type="ECO:0000313" key="9">
    <source>
        <dbReference type="Proteomes" id="UP001446871"/>
    </source>
</evidence>
<dbReference type="SUPFAM" id="SSF56112">
    <property type="entry name" value="Protein kinase-like (PK-like)"/>
    <property type="match status" value="1"/>
</dbReference>
<keyword evidence="5" id="KW-0067">ATP-binding</keyword>
<dbReference type="InterPro" id="IPR008271">
    <property type="entry name" value="Ser/Thr_kinase_AS"/>
</dbReference>
<dbReference type="EC" id="2.7.11.1" evidence="1"/>
<organism evidence="8 9">
    <name type="scientific">Apiospora saccharicola</name>
    <dbReference type="NCBI Taxonomy" id="335842"/>
    <lineage>
        <taxon>Eukaryota</taxon>
        <taxon>Fungi</taxon>
        <taxon>Dikarya</taxon>
        <taxon>Ascomycota</taxon>
        <taxon>Pezizomycotina</taxon>
        <taxon>Sordariomycetes</taxon>
        <taxon>Xylariomycetidae</taxon>
        <taxon>Amphisphaeriales</taxon>
        <taxon>Apiosporaceae</taxon>
        <taxon>Apiospora</taxon>
    </lineage>
</organism>
<evidence type="ECO:0000259" key="7">
    <source>
        <dbReference type="PROSITE" id="PS50011"/>
    </source>
</evidence>
<dbReference type="PROSITE" id="PS50011">
    <property type="entry name" value="PROTEIN_KINASE_DOM"/>
    <property type="match status" value="1"/>
</dbReference>
<sequence>MFDQKTYLQDSLLIRNRCEQGRLVLRQIHTQTSQVFGENAIPFVPSRSCKVVVRQDLNTIIGVGGQSRNYYQCELHWHTSDEDELKEQIKSREVATLEENPRFARTIDAADTVMPSRRETRIHTPGLQQPAIRYHTMETLGTGQFGEPKIFMGFKDGLIHRDVKPENILCVLKNGHYQFQLGDLGLSNEARMAVTRAGTPIYMAPELPRGARPTTKLDVWSLFFTLLWTLGSDGFIDKADIFTGEVEVQREVLRLAAKPELVNIADMGKQNPEERASAAQMLVKCFEGQGLVTPKNQVPPLGGAPAVPLAGTGNAVAAPATANLAATDDIKITPISPSRAQRATTPRTTGGPRAVKPKVQAKDTRAGAGRVGKSKRLPKASPADYSPGLQAYCSPATPPDDAGDPMDVELHFTPHHGVPDWVILGHIRGRQLLVRLVLVVISASSLC</sequence>
<keyword evidence="9" id="KW-1185">Reference proteome</keyword>
<comment type="caution">
    <text evidence="8">The sequence shown here is derived from an EMBL/GenBank/DDBJ whole genome shotgun (WGS) entry which is preliminary data.</text>
</comment>
<feature type="compositionally biased region" description="Low complexity" evidence="6">
    <location>
        <begin position="339"/>
        <end position="354"/>
    </location>
</feature>
<dbReference type="SMART" id="SM00220">
    <property type="entry name" value="S_TKc"/>
    <property type="match status" value="1"/>
</dbReference>
<name>A0ABR1VNF1_9PEZI</name>
<protein>
    <recommendedName>
        <fullName evidence="1">non-specific serine/threonine protein kinase</fullName>
        <ecNumber evidence="1">2.7.11.1</ecNumber>
    </recommendedName>
</protein>
<dbReference type="Pfam" id="PF00069">
    <property type="entry name" value="Pkinase"/>
    <property type="match status" value="1"/>
</dbReference>